<dbReference type="PRINTS" id="PR00069">
    <property type="entry name" value="ALDKETRDTASE"/>
</dbReference>
<dbReference type="RefSeq" id="WP_091079953.1">
    <property type="nucleotide sequence ID" value="NZ_LT629799.1"/>
</dbReference>
<keyword evidence="1" id="KW-0560">Oxidoreductase</keyword>
<dbReference type="InterPro" id="IPR036812">
    <property type="entry name" value="NAD(P)_OxRdtase_dom_sf"/>
</dbReference>
<proteinExistence type="predicted"/>
<dbReference type="AlphaFoldDB" id="A0A1H2MD42"/>
<evidence type="ECO:0000259" key="2">
    <source>
        <dbReference type="Pfam" id="PF00248"/>
    </source>
</evidence>
<feature type="domain" description="NADP-dependent oxidoreductase" evidence="2">
    <location>
        <begin position="25"/>
        <end position="297"/>
    </location>
</feature>
<evidence type="ECO:0000313" key="3">
    <source>
        <dbReference type="EMBL" id="SDU91160.1"/>
    </source>
</evidence>
<dbReference type="Proteomes" id="UP000198825">
    <property type="component" value="Chromosome I"/>
</dbReference>
<accession>A0A1H2MD42</accession>
<dbReference type="GO" id="GO:0016491">
    <property type="term" value="F:oxidoreductase activity"/>
    <property type="evidence" value="ECO:0007669"/>
    <property type="project" value="UniProtKB-KW"/>
</dbReference>
<dbReference type="PANTHER" id="PTHR43625:SF40">
    <property type="entry name" value="ALDO-KETO REDUCTASE YAKC [NADP(+)]"/>
    <property type="match status" value="1"/>
</dbReference>
<organism evidence="3 4">
    <name type="scientific">Microlunatus sagamiharensis</name>
    <dbReference type="NCBI Taxonomy" id="546874"/>
    <lineage>
        <taxon>Bacteria</taxon>
        <taxon>Bacillati</taxon>
        <taxon>Actinomycetota</taxon>
        <taxon>Actinomycetes</taxon>
        <taxon>Propionibacteriales</taxon>
        <taxon>Propionibacteriaceae</taxon>
        <taxon>Microlunatus</taxon>
    </lineage>
</organism>
<dbReference type="STRING" id="546874.SAMN04488544_1849"/>
<dbReference type="InterPro" id="IPR050791">
    <property type="entry name" value="Aldo-Keto_reductase"/>
</dbReference>
<dbReference type="NCBIfam" id="NF007695">
    <property type="entry name" value="PRK10376.1"/>
    <property type="match status" value="1"/>
</dbReference>
<dbReference type="GO" id="GO:0005737">
    <property type="term" value="C:cytoplasm"/>
    <property type="evidence" value="ECO:0007669"/>
    <property type="project" value="TreeGrafter"/>
</dbReference>
<dbReference type="InterPro" id="IPR020471">
    <property type="entry name" value="AKR"/>
</dbReference>
<dbReference type="Pfam" id="PF00248">
    <property type="entry name" value="Aldo_ket_red"/>
    <property type="match status" value="1"/>
</dbReference>
<dbReference type="InterPro" id="IPR023210">
    <property type="entry name" value="NADP_OxRdtase_dom"/>
</dbReference>
<keyword evidence="4" id="KW-1185">Reference proteome</keyword>
<protein>
    <submittedName>
        <fullName evidence="3">Predicted oxidoreductase</fullName>
    </submittedName>
</protein>
<name>A0A1H2MD42_9ACTN</name>
<dbReference type="OrthoDB" id="3664926at2"/>
<dbReference type="Gene3D" id="3.20.20.100">
    <property type="entry name" value="NADP-dependent oxidoreductase domain"/>
    <property type="match status" value="1"/>
</dbReference>
<reference evidence="4" key="1">
    <citation type="submission" date="2016-10" db="EMBL/GenBank/DDBJ databases">
        <authorList>
            <person name="Varghese N."/>
            <person name="Submissions S."/>
        </authorList>
    </citation>
    <scope>NUCLEOTIDE SEQUENCE [LARGE SCALE GENOMIC DNA]</scope>
    <source>
        <strain evidence="4">DSM 21743</strain>
    </source>
</reference>
<evidence type="ECO:0000256" key="1">
    <source>
        <dbReference type="ARBA" id="ARBA00023002"/>
    </source>
</evidence>
<gene>
    <name evidence="3" type="ORF">SAMN04488544_1849</name>
</gene>
<dbReference type="PANTHER" id="PTHR43625">
    <property type="entry name" value="AFLATOXIN B1 ALDEHYDE REDUCTASE"/>
    <property type="match status" value="1"/>
</dbReference>
<dbReference type="EMBL" id="LT629799">
    <property type="protein sequence ID" value="SDU91160.1"/>
    <property type="molecule type" value="Genomic_DNA"/>
</dbReference>
<sequence>MTTDASASSSGLAGTYDLAGYQVHRIGFGAMQLPGPGVMGPPKDHDTAVAVLRRAVDAGVNHIDTAQFYGPDVSNELIREALHPYADDLAIVSKVGARRDAKGQWLPALTPADIREDVETNLRTLGIERLAAVNLRLQEHPVPGQAPLEDLLGAMVTLREDGLIAGVGISTATRDQVVQAIEQADVVTVQNAYGVLARGDEDVLRLCSDHGISYVPYFPLGGAFPGMPKVVEDEVVQAVAAEVGATPAQVGLAWLLAHDDSVLLIPGTSSLAHLEENLAVAGVTLSEEQVARLDAIAAPEA</sequence>
<dbReference type="CDD" id="cd19088">
    <property type="entry name" value="AKR_AKR13B1"/>
    <property type="match status" value="1"/>
</dbReference>
<evidence type="ECO:0000313" key="4">
    <source>
        <dbReference type="Proteomes" id="UP000198825"/>
    </source>
</evidence>
<dbReference type="SUPFAM" id="SSF51430">
    <property type="entry name" value="NAD(P)-linked oxidoreductase"/>
    <property type="match status" value="1"/>
</dbReference>